<dbReference type="STRING" id="634771.SAMN04488128_108125"/>
<dbReference type="InterPro" id="IPR018062">
    <property type="entry name" value="HTH_AraC-typ_CS"/>
</dbReference>
<keyword evidence="1" id="KW-0805">Transcription regulation</keyword>
<dbReference type="InterPro" id="IPR020449">
    <property type="entry name" value="Tscrpt_reg_AraC-type_HTH"/>
</dbReference>
<evidence type="ECO:0000256" key="2">
    <source>
        <dbReference type="ARBA" id="ARBA00023125"/>
    </source>
</evidence>
<dbReference type="Gene3D" id="1.10.10.60">
    <property type="entry name" value="Homeodomain-like"/>
    <property type="match status" value="1"/>
</dbReference>
<dbReference type="PRINTS" id="PR00032">
    <property type="entry name" value="HTHARAC"/>
</dbReference>
<sequence length="268" mass="30345">MSASLPVQLAAGTYVGTKVKERIFGAVITSETSFAPHMASDWHFHVNPHFSHILEGGSKEARKGGTDRQYAGTGLYYHPGVAHQNADYLPGTRIFNIELTGDFFRTFELACPPPSLMLGDKAQLNTNGLVRIMKEHYLNDTASAIAMDQLCIDLIAPRQQDFHCFPEWTEKIRDIMHDHWDTPLSLPFLATELGLHPVTISRYFSRYFGCSAGEYLRKIKVERAISLIKKEQTSLTAIAYECGFTDQAHFIRTFRRITGMLPNQYRKI</sequence>
<accession>A0A1T4U3E2</accession>
<dbReference type="SMART" id="SM00342">
    <property type="entry name" value="HTH_ARAC"/>
    <property type="match status" value="1"/>
</dbReference>
<dbReference type="SUPFAM" id="SSF46689">
    <property type="entry name" value="Homeodomain-like"/>
    <property type="match status" value="2"/>
</dbReference>
<evidence type="ECO:0000313" key="6">
    <source>
        <dbReference type="Proteomes" id="UP000190367"/>
    </source>
</evidence>
<dbReference type="Proteomes" id="UP000190367">
    <property type="component" value="Unassembled WGS sequence"/>
</dbReference>
<dbReference type="PROSITE" id="PS00041">
    <property type="entry name" value="HTH_ARAC_FAMILY_1"/>
    <property type="match status" value="1"/>
</dbReference>
<feature type="domain" description="HTH araC/xylS-type" evidence="4">
    <location>
        <begin position="170"/>
        <end position="268"/>
    </location>
</feature>
<dbReference type="InterPro" id="IPR018060">
    <property type="entry name" value="HTH_AraC"/>
</dbReference>
<protein>
    <submittedName>
        <fullName evidence="5">AraC family transcriptional regulator</fullName>
    </submittedName>
</protein>
<evidence type="ECO:0000256" key="3">
    <source>
        <dbReference type="ARBA" id="ARBA00023163"/>
    </source>
</evidence>
<organism evidence="5 6">
    <name type="scientific">Chitinophaga eiseniae</name>
    <dbReference type="NCBI Taxonomy" id="634771"/>
    <lineage>
        <taxon>Bacteria</taxon>
        <taxon>Pseudomonadati</taxon>
        <taxon>Bacteroidota</taxon>
        <taxon>Chitinophagia</taxon>
        <taxon>Chitinophagales</taxon>
        <taxon>Chitinophagaceae</taxon>
        <taxon>Chitinophaga</taxon>
    </lineage>
</organism>
<keyword evidence="3" id="KW-0804">Transcription</keyword>
<keyword evidence="2" id="KW-0238">DNA-binding</keyword>
<dbReference type="EMBL" id="FUWZ01000008">
    <property type="protein sequence ID" value="SKA47183.1"/>
    <property type="molecule type" value="Genomic_DNA"/>
</dbReference>
<dbReference type="GO" id="GO:0043565">
    <property type="term" value="F:sequence-specific DNA binding"/>
    <property type="evidence" value="ECO:0007669"/>
    <property type="project" value="InterPro"/>
</dbReference>
<gene>
    <name evidence="5" type="ORF">SAMN04488128_108125</name>
</gene>
<dbReference type="GO" id="GO:0003700">
    <property type="term" value="F:DNA-binding transcription factor activity"/>
    <property type="evidence" value="ECO:0007669"/>
    <property type="project" value="InterPro"/>
</dbReference>
<evidence type="ECO:0000256" key="1">
    <source>
        <dbReference type="ARBA" id="ARBA00023015"/>
    </source>
</evidence>
<reference evidence="6" key="1">
    <citation type="submission" date="2017-02" db="EMBL/GenBank/DDBJ databases">
        <authorList>
            <person name="Varghese N."/>
            <person name="Submissions S."/>
        </authorList>
    </citation>
    <scope>NUCLEOTIDE SEQUENCE [LARGE SCALE GENOMIC DNA]</scope>
    <source>
        <strain evidence="6">DSM 22224</strain>
    </source>
</reference>
<dbReference type="PANTHER" id="PTHR43280">
    <property type="entry name" value="ARAC-FAMILY TRANSCRIPTIONAL REGULATOR"/>
    <property type="match status" value="1"/>
</dbReference>
<dbReference type="Pfam" id="PF12833">
    <property type="entry name" value="HTH_18"/>
    <property type="match status" value="1"/>
</dbReference>
<dbReference type="AlphaFoldDB" id="A0A1T4U3E2"/>
<evidence type="ECO:0000259" key="4">
    <source>
        <dbReference type="PROSITE" id="PS01124"/>
    </source>
</evidence>
<keyword evidence="6" id="KW-1185">Reference proteome</keyword>
<name>A0A1T4U3E2_9BACT</name>
<dbReference type="OrthoDB" id="511992at2"/>
<dbReference type="InterPro" id="IPR009057">
    <property type="entry name" value="Homeodomain-like_sf"/>
</dbReference>
<evidence type="ECO:0000313" key="5">
    <source>
        <dbReference type="EMBL" id="SKA47183.1"/>
    </source>
</evidence>
<dbReference type="RefSeq" id="WP_078673178.1">
    <property type="nucleotide sequence ID" value="NZ_FUWZ01000008.1"/>
</dbReference>
<proteinExistence type="predicted"/>
<dbReference type="PANTHER" id="PTHR43280:SF28">
    <property type="entry name" value="HTH-TYPE TRANSCRIPTIONAL ACTIVATOR RHAS"/>
    <property type="match status" value="1"/>
</dbReference>
<dbReference type="PROSITE" id="PS01124">
    <property type="entry name" value="HTH_ARAC_FAMILY_2"/>
    <property type="match status" value="1"/>
</dbReference>